<keyword evidence="1" id="KW-0472">Membrane</keyword>
<name>A0A4P8ILN0_9BURK</name>
<feature type="transmembrane region" description="Helical" evidence="1">
    <location>
        <begin position="96"/>
        <end position="119"/>
    </location>
</feature>
<protein>
    <submittedName>
        <fullName evidence="2">DUF2784 domain-containing protein</fullName>
    </submittedName>
</protein>
<proteinExistence type="predicted"/>
<gene>
    <name evidence="2" type="ORF">FAZ95_00070</name>
</gene>
<dbReference type="RefSeq" id="WP_137330557.1">
    <property type="nucleotide sequence ID" value="NZ_CP040077.1"/>
</dbReference>
<feature type="transmembrane region" description="Helical" evidence="1">
    <location>
        <begin position="12"/>
        <end position="35"/>
    </location>
</feature>
<evidence type="ECO:0000256" key="1">
    <source>
        <dbReference type="SAM" id="Phobius"/>
    </source>
</evidence>
<dbReference type="AlphaFoldDB" id="A0A4P8ILN0"/>
<dbReference type="OrthoDB" id="370375at2"/>
<accession>A0A4P8ILN0</accession>
<evidence type="ECO:0000313" key="3">
    <source>
        <dbReference type="Proteomes" id="UP000298656"/>
    </source>
</evidence>
<keyword evidence="1" id="KW-1133">Transmembrane helix</keyword>
<keyword evidence="1" id="KW-0812">Transmembrane</keyword>
<reference evidence="2 3" key="1">
    <citation type="submission" date="2019-05" db="EMBL/GenBank/DDBJ databases">
        <title>Burkholderia sp. DHOD12, isolated from subtropical forest soil.</title>
        <authorList>
            <person name="Gao Z.-H."/>
            <person name="Qiu L.-H."/>
        </authorList>
    </citation>
    <scope>NUCLEOTIDE SEQUENCE [LARGE SCALE GENOMIC DNA]</scope>
    <source>
        <strain evidence="2 3">DHOD12</strain>
    </source>
</reference>
<evidence type="ECO:0000313" key="2">
    <source>
        <dbReference type="EMBL" id="QCP47713.1"/>
    </source>
</evidence>
<feature type="transmembrane region" description="Helical" evidence="1">
    <location>
        <begin position="47"/>
        <end position="68"/>
    </location>
</feature>
<sequence>MTTWLANTVLVIHALLALFIVLALPAIWIGAAAGWQWVRNRCFRFTHLFLIGVVSLLSVVGIACPLTVLEDWLRHGTIGSEGFIQHWVSRLLYYDLPMWVFTLAYVLFALLVLLTWRLIPPSRRK</sequence>
<dbReference type="Pfam" id="PF10861">
    <property type="entry name" value="DUF2784"/>
    <property type="match status" value="1"/>
</dbReference>
<organism evidence="2 3">
    <name type="scientific">Trinickia violacea</name>
    <dbReference type="NCBI Taxonomy" id="2571746"/>
    <lineage>
        <taxon>Bacteria</taxon>
        <taxon>Pseudomonadati</taxon>
        <taxon>Pseudomonadota</taxon>
        <taxon>Betaproteobacteria</taxon>
        <taxon>Burkholderiales</taxon>
        <taxon>Burkholderiaceae</taxon>
        <taxon>Trinickia</taxon>
    </lineage>
</organism>
<dbReference type="InterPro" id="IPR021218">
    <property type="entry name" value="DUF2784"/>
</dbReference>
<dbReference type="Proteomes" id="UP000298656">
    <property type="component" value="Chromosome 1"/>
</dbReference>
<dbReference type="KEGG" id="tvl:FAZ95_00070"/>
<keyword evidence="3" id="KW-1185">Reference proteome</keyword>
<dbReference type="EMBL" id="CP040077">
    <property type="protein sequence ID" value="QCP47713.1"/>
    <property type="molecule type" value="Genomic_DNA"/>
</dbReference>